<evidence type="ECO:0000313" key="4">
    <source>
        <dbReference type="Proteomes" id="UP000002051"/>
    </source>
</evidence>
<protein>
    <submittedName>
        <fullName evidence="2 3">Uncharacterized protein</fullName>
    </submittedName>
</protein>
<dbReference type="AlphaFoldDB" id="A0A072VGH5"/>
<evidence type="ECO:0000256" key="1">
    <source>
        <dbReference type="SAM" id="MobiDB-lite"/>
    </source>
</evidence>
<dbReference type="EMBL" id="CM001217">
    <property type="protein sequence ID" value="KEH40706.1"/>
    <property type="molecule type" value="Genomic_DNA"/>
</dbReference>
<reference evidence="2 4" key="1">
    <citation type="journal article" date="2011" name="Nature">
        <title>The Medicago genome provides insight into the evolution of rhizobial symbioses.</title>
        <authorList>
            <person name="Young N.D."/>
            <person name="Debelle F."/>
            <person name="Oldroyd G.E."/>
            <person name="Geurts R."/>
            <person name="Cannon S.B."/>
            <person name="Udvardi M.K."/>
            <person name="Benedito V.A."/>
            <person name="Mayer K.F."/>
            <person name="Gouzy J."/>
            <person name="Schoof H."/>
            <person name="Van de Peer Y."/>
            <person name="Proost S."/>
            <person name="Cook D.R."/>
            <person name="Meyers B.C."/>
            <person name="Spannagl M."/>
            <person name="Cheung F."/>
            <person name="De Mita S."/>
            <person name="Krishnakumar V."/>
            <person name="Gundlach H."/>
            <person name="Zhou S."/>
            <person name="Mudge J."/>
            <person name="Bharti A.K."/>
            <person name="Murray J.D."/>
            <person name="Naoumkina M.A."/>
            <person name="Rosen B."/>
            <person name="Silverstein K.A."/>
            <person name="Tang H."/>
            <person name="Rombauts S."/>
            <person name="Zhao P.X."/>
            <person name="Zhou P."/>
            <person name="Barbe V."/>
            <person name="Bardou P."/>
            <person name="Bechner M."/>
            <person name="Bellec A."/>
            <person name="Berger A."/>
            <person name="Berges H."/>
            <person name="Bidwell S."/>
            <person name="Bisseling T."/>
            <person name="Choisne N."/>
            <person name="Couloux A."/>
            <person name="Denny R."/>
            <person name="Deshpande S."/>
            <person name="Dai X."/>
            <person name="Doyle J.J."/>
            <person name="Dudez A.M."/>
            <person name="Farmer A.D."/>
            <person name="Fouteau S."/>
            <person name="Franken C."/>
            <person name="Gibelin C."/>
            <person name="Gish J."/>
            <person name="Goldstein S."/>
            <person name="Gonzalez A.J."/>
            <person name="Green P.J."/>
            <person name="Hallab A."/>
            <person name="Hartog M."/>
            <person name="Hua A."/>
            <person name="Humphray S.J."/>
            <person name="Jeong D.H."/>
            <person name="Jing Y."/>
            <person name="Jocker A."/>
            <person name="Kenton S.M."/>
            <person name="Kim D.J."/>
            <person name="Klee K."/>
            <person name="Lai H."/>
            <person name="Lang C."/>
            <person name="Lin S."/>
            <person name="Macmil S.L."/>
            <person name="Magdelenat G."/>
            <person name="Matthews L."/>
            <person name="McCorrison J."/>
            <person name="Monaghan E.L."/>
            <person name="Mun J.H."/>
            <person name="Najar F.Z."/>
            <person name="Nicholson C."/>
            <person name="Noirot C."/>
            <person name="O'Bleness M."/>
            <person name="Paule C.R."/>
            <person name="Poulain J."/>
            <person name="Prion F."/>
            <person name="Qin B."/>
            <person name="Qu C."/>
            <person name="Retzel E.F."/>
            <person name="Riddle C."/>
            <person name="Sallet E."/>
            <person name="Samain S."/>
            <person name="Samson N."/>
            <person name="Sanders I."/>
            <person name="Saurat O."/>
            <person name="Scarpelli C."/>
            <person name="Schiex T."/>
            <person name="Segurens B."/>
            <person name="Severin A.J."/>
            <person name="Sherrier D.J."/>
            <person name="Shi R."/>
            <person name="Sims S."/>
            <person name="Singer S.R."/>
            <person name="Sinharoy S."/>
            <person name="Sterck L."/>
            <person name="Viollet A."/>
            <person name="Wang B.B."/>
            <person name="Wang K."/>
            <person name="Wang M."/>
            <person name="Wang X."/>
            <person name="Warfsmann J."/>
            <person name="Weissenbach J."/>
            <person name="White D.D."/>
            <person name="White J.D."/>
            <person name="Wiley G.B."/>
            <person name="Wincker P."/>
            <person name="Xing Y."/>
            <person name="Yang L."/>
            <person name="Yao Z."/>
            <person name="Ying F."/>
            <person name="Zhai J."/>
            <person name="Zhou L."/>
            <person name="Zuber A."/>
            <person name="Denarie J."/>
            <person name="Dixon R.A."/>
            <person name="May G.D."/>
            <person name="Schwartz D.C."/>
            <person name="Rogers J."/>
            <person name="Quetier F."/>
            <person name="Town C.D."/>
            <person name="Roe B.A."/>
        </authorList>
    </citation>
    <scope>NUCLEOTIDE SEQUENCE [LARGE SCALE GENOMIC DNA]</scope>
    <source>
        <strain evidence="2">A17</strain>
        <strain evidence="3 4">cv. Jemalong A17</strain>
    </source>
</reference>
<gene>
    <name evidence="2" type="ordered locus">MTR_1g033610</name>
</gene>
<name>A0A072VGH5_MEDTR</name>
<proteinExistence type="predicted"/>
<feature type="region of interest" description="Disordered" evidence="1">
    <location>
        <begin position="78"/>
        <end position="109"/>
    </location>
</feature>
<dbReference type="EnsemblPlants" id="KEH40706">
    <property type="protein sequence ID" value="KEH40706"/>
    <property type="gene ID" value="MTR_1g033610"/>
</dbReference>
<organism evidence="2 4">
    <name type="scientific">Medicago truncatula</name>
    <name type="common">Barrel medic</name>
    <name type="synonym">Medicago tribuloides</name>
    <dbReference type="NCBI Taxonomy" id="3880"/>
    <lineage>
        <taxon>Eukaryota</taxon>
        <taxon>Viridiplantae</taxon>
        <taxon>Streptophyta</taxon>
        <taxon>Embryophyta</taxon>
        <taxon>Tracheophyta</taxon>
        <taxon>Spermatophyta</taxon>
        <taxon>Magnoliopsida</taxon>
        <taxon>eudicotyledons</taxon>
        <taxon>Gunneridae</taxon>
        <taxon>Pentapetalae</taxon>
        <taxon>rosids</taxon>
        <taxon>fabids</taxon>
        <taxon>Fabales</taxon>
        <taxon>Fabaceae</taxon>
        <taxon>Papilionoideae</taxon>
        <taxon>50 kb inversion clade</taxon>
        <taxon>NPAAA clade</taxon>
        <taxon>Hologalegina</taxon>
        <taxon>IRL clade</taxon>
        <taxon>Trifolieae</taxon>
        <taxon>Medicago</taxon>
    </lineage>
</organism>
<accession>A0A072VGH5</accession>
<dbReference type="HOGENOM" id="CLU_2187794_0_0_1"/>
<reference evidence="3" key="3">
    <citation type="submission" date="2015-04" db="UniProtKB">
        <authorList>
            <consortium name="EnsemblPlants"/>
        </authorList>
    </citation>
    <scope>IDENTIFICATION</scope>
    <source>
        <strain evidence="3">cv. Jemalong A17</strain>
    </source>
</reference>
<keyword evidence="4" id="KW-1185">Reference proteome</keyword>
<evidence type="ECO:0000313" key="2">
    <source>
        <dbReference type="EMBL" id="KEH40706.1"/>
    </source>
</evidence>
<evidence type="ECO:0000313" key="3">
    <source>
        <dbReference type="EnsemblPlants" id="KEH40706"/>
    </source>
</evidence>
<dbReference type="Proteomes" id="UP000002051">
    <property type="component" value="Unassembled WGS sequence"/>
</dbReference>
<reference evidence="2 4" key="2">
    <citation type="journal article" date="2014" name="BMC Genomics">
        <title>An improved genome release (version Mt4.0) for the model legume Medicago truncatula.</title>
        <authorList>
            <person name="Tang H."/>
            <person name="Krishnakumar V."/>
            <person name="Bidwell S."/>
            <person name="Rosen B."/>
            <person name="Chan A."/>
            <person name="Zhou S."/>
            <person name="Gentzbittel L."/>
            <person name="Childs K.L."/>
            <person name="Yandell M."/>
            <person name="Gundlach H."/>
            <person name="Mayer K.F."/>
            <person name="Schwartz D.C."/>
            <person name="Town C.D."/>
        </authorList>
    </citation>
    <scope>GENOME REANNOTATION</scope>
    <source>
        <strain evidence="2">A17</strain>
        <strain evidence="3 4">cv. Jemalong A17</strain>
    </source>
</reference>
<sequence length="109" mass="12243">MIESLSLTYVPLNAPNNFPSRTKPMSLNLSFPLICMYSSLQLMDAGHHLNMSTKGAACKHLAVLECVLEISEEHQKEIVKRDEKNRSANSEKSGKYCHRTCDGGEEMEK</sequence>